<dbReference type="EMBL" id="BSOY01000082">
    <property type="protein sequence ID" value="GLS02604.1"/>
    <property type="molecule type" value="Genomic_DNA"/>
</dbReference>
<organism evidence="2 3">
    <name type="scientific">Brevundimonas denitrificans</name>
    <dbReference type="NCBI Taxonomy" id="1443434"/>
    <lineage>
        <taxon>Bacteria</taxon>
        <taxon>Pseudomonadati</taxon>
        <taxon>Pseudomonadota</taxon>
        <taxon>Alphaproteobacteria</taxon>
        <taxon>Caulobacterales</taxon>
        <taxon>Caulobacteraceae</taxon>
        <taxon>Brevundimonas</taxon>
    </lineage>
</organism>
<dbReference type="InterPro" id="IPR007712">
    <property type="entry name" value="RelE/ParE_toxin"/>
</dbReference>
<reference evidence="3" key="1">
    <citation type="journal article" date="2019" name="Int. J. Syst. Evol. Microbiol.">
        <title>The Global Catalogue of Microorganisms (GCM) 10K type strain sequencing project: providing services to taxonomists for standard genome sequencing and annotation.</title>
        <authorList>
            <consortium name="The Broad Institute Genomics Platform"/>
            <consortium name="The Broad Institute Genome Sequencing Center for Infectious Disease"/>
            <person name="Wu L."/>
            <person name="Ma J."/>
        </authorList>
    </citation>
    <scope>NUCLEOTIDE SEQUENCE [LARGE SCALE GENOMIC DNA]</scope>
    <source>
        <strain evidence="3">NBRC 110107</strain>
    </source>
</reference>
<proteinExistence type="predicted"/>
<evidence type="ECO:0008006" key="4">
    <source>
        <dbReference type="Google" id="ProtNLM"/>
    </source>
</evidence>
<dbReference type="Gene3D" id="3.30.2310.20">
    <property type="entry name" value="RelE-like"/>
    <property type="match status" value="1"/>
</dbReference>
<evidence type="ECO:0000256" key="1">
    <source>
        <dbReference type="ARBA" id="ARBA00022649"/>
    </source>
</evidence>
<sequence length="106" mass="12400">MPSRAPLDLLYRREAQRDLDDLFDFIAMERPVAAERFLLEIKRSCEGLRWFPFIGRRLDPDDDRVMVLTVRRRAAIKYVVTVTAVHILAVSYRGRDLSAFFAGRRS</sequence>
<evidence type="ECO:0000313" key="3">
    <source>
        <dbReference type="Proteomes" id="UP001156921"/>
    </source>
</evidence>
<dbReference type="Pfam" id="PF05016">
    <property type="entry name" value="ParE_toxin"/>
    <property type="match status" value="1"/>
</dbReference>
<comment type="caution">
    <text evidence="2">The sequence shown here is derived from an EMBL/GenBank/DDBJ whole genome shotgun (WGS) entry which is preliminary data.</text>
</comment>
<dbReference type="RefSeq" id="WP_284223479.1">
    <property type="nucleotide sequence ID" value="NZ_BSOY01000082.1"/>
</dbReference>
<dbReference type="InterPro" id="IPR035093">
    <property type="entry name" value="RelE/ParE_toxin_dom_sf"/>
</dbReference>
<keyword evidence="1" id="KW-1277">Toxin-antitoxin system</keyword>
<accession>A0ABQ6BS10</accession>
<name>A0ABQ6BS10_9CAUL</name>
<dbReference type="Proteomes" id="UP001156921">
    <property type="component" value="Unassembled WGS sequence"/>
</dbReference>
<evidence type="ECO:0000313" key="2">
    <source>
        <dbReference type="EMBL" id="GLS02604.1"/>
    </source>
</evidence>
<protein>
    <recommendedName>
        <fullName evidence="4">Type II toxin-antitoxin system RelE/ParE family toxin</fullName>
    </recommendedName>
</protein>
<gene>
    <name evidence="2" type="ORF">GCM10007859_26320</name>
</gene>
<keyword evidence="3" id="KW-1185">Reference proteome</keyword>